<keyword evidence="5" id="KW-1185">Reference proteome</keyword>
<comment type="caution">
    <text evidence="4">The sequence shown here is derived from an EMBL/GenBank/DDBJ whole genome shotgun (WGS) entry which is preliminary data.</text>
</comment>
<dbReference type="OrthoDB" id="415154at2"/>
<feature type="transmembrane region" description="Helical" evidence="3">
    <location>
        <begin position="1016"/>
        <end position="1039"/>
    </location>
</feature>
<dbReference type="GO" id="GO:0003677">
    <property type="term" value="F:DNA binding"/>
    <property type="evidence" value="ECO:0007669"/>
    <property type="project" value="UniProtKB-KW"/>
</dbReference>
<feature type="transmembrane region" description="Helical" evidence="3">
    <location>
        <begin position="166"/>
        <end position="186"/>
    </location>
</feature>
<feature type="region of interest" description="Disordered" evidence="2">
    <location>
        <begin position="77"/>
        <end position="96"/>
    </location>
</feature>
<dbReference type="PATRIC" id="fig|1348334.3.peg.110"/>
<keyword evidence="3" id="KW-1133">Transmembrane helix</keyword>
<evidence type="ECO:0000256" key="2">
    <source>
        <dbReference type="SAM" id="MobiDB-lite"/>
    </source>
</evidence>
<sequence>MNLGELTTLKLMSHLSWLAQVIVEPQPEAVEDAAAVFSGPQFFTALIAGIVLAFAFQMLLTNLGVATGISVLASSSSSNHHHDHDHSNSHSKSPGKTIKKIGLALGLGTLISVTISLFFACLFAVKLSLIISAASGAIVGLVIWGAYFSLLVWVSSTTAGTLIGSVVNSATSGFQALFGTAVAAFGSKAASQQVVATAEATAAAVRRELTDGLDPVYLREKVEDYFDALRPPQLDLKNIRSDFEDLLRDPQLQEALASGDLPNVNRQTFVDLVSSRTDLSEQEVDRIARQLETAWHKTSSQLPSQNNFSKFVDYLKSAPRKSLLGEDFSDKLDSVIEEMRKRRRAQSTNPLTHGLTMGFHSLTGMVMGRTDLSDIDAEKIIGQLQQLKEYVSDQPGKVKAQLVGSRPTYNPLRADIENYLSNAHVWQLKSTNLHREFRDLLYDTEADPGQVAEQLEQINRTDFVDYLEEKGLLTQDEIEHISHTLNGIRLEVLNTAVAAKEREEAIALLAEVERYLLSTPKEELTPEKINLNFRPILKDPDTDYEHLNNRLAQLDRLTFERILLHRPELTPVEVAAIANELEIARDQVLKEAHEVDAAAQAKAEKQWLKFQSHLRDTGRSELNPQAIERELKLLLDDPQAGMSALRARASRFDRDTLVQLLGQRNDLSQEQVDKILDRVERNWTRIRYKPQQLSAQAQQQYEQAKSAIADYLYSTGKPELNPDGIQRDLTQLLEDPAVGSRSIKRRLAEMDRDTLVQLLAQRDDLSEQQVNQVIDEVQNTLKTIAKSPRRLARRTQQKVQDFQGAMADYLRSTEKSELNPDGIQRDLKLLLDDPRLGMESLQDRLSQFDRSTLVSLLSQRDDISEHEANQIVDNILSVRDRFFEQLHTINTQVQLVLDRIFAKIRAYLNSLERPELNYEGVRDDFRTLFDDPQAGFDALRERLSQFDRNTLVALMSSRKDISEADANRIIDQVELTRNRVLQKAERVQKEAELRLEQVKHQTQKQVEETQKAAAAAAWWLFLTALISALASAGAGALGVTA</sequence>
<reference evidence="4 5" key="1">
    <citation type="journal article" date="2013" name="Front. Microbiol.">
        <title>Comparative genomic analyses of the cyanobacterium, Lyngbya aestuarii BL J, a powerful hydrogen producer.</title>
        <authorList>
            <person name="Kothari A."/>
            <person name="Vaughn M."/>
            <person name="Garcia-Pichel F."/>
        </authorList>
    </citation>
    <scope>NUCLEOTIDE SEQUENCE [LARGE SCALE GENOMIC DNA]</scope>
    <source>
        <strain evidence="4 5">BL J</strain>
    </source>
</reference>
<evidence type="ECO:0000313" key="5">
    <source>
        <dbReference type="Proteomes" id="UP000017127"/>
    </source>
</evidence>
<keyword evidence="4" id="KW-0238">DNA-binding</keyword>
<accession>U7QTP5</accession>
<evidence type="ECO:0000256" key="1">
    <source>
        <dbReference type="SAM" id="Coils"/>
    </source>
</evidence>
<feature type="transmembrane region" description="Helical" evidence="3">
    <location>
        <begin position="131"/>
        <end position="154"/>
    </location>
</feature>
<keyword evidence="3" id="KW-0812">Transmembrane</keyword>
<dbReference type="AlphaFoldDB" id="U7QTP5"/>
<feature type="transmembrane region" description="Helical" evidence="3">
    <location>
        <begin position="101"/>
        <end position="125"/>
    </location>
</feature>
<gene>
    <name evidence="4" type="ORF">M595_0112</name>
</gene>
<feature type="transmembrane region" description="Helical" evidence="3">
    <location>
        <begin position="42"/>
        <end position="60"/>
    </location>
</feature>
<name>U7QTP5_9CYAN</name>
<dbReference type="Proteomes" id="UP000017127">
    <property type="component" value="Unassembled WGS sequence"/>
</dbReference>
<proteinExistence type="predicted"/>
<keyword evidence="3" id="KW-0472">Membrane</keyword>
<evidence type="ECO:0000256" key="3">
    <source>
        <dbReference type="SAM" id="Phobius"/>
    </source>
</evidence>
<dbReference type="EMBL" id="AUZM01000001">
    <property type="protein sequence ID" value="ERT09801.1"/>
    <property type="molecule type" value="Genomic_DNA"/>
</dbReference>
<feature type="coiled-coil region" evidence="1">
    <location>
        <begin position="970"/>
        <end position="1008"/>
    </location>
</feature>
<organism evidence="4 5">
    <name type="scientific">Lyngbya aestuarii BL J</name>
    <dbReference type="NCBI Taxonomy" id="1348334"/>
    <lineage>
        <taxon>Bacteria</taxon>
        <taxon>Bacillati</taxon>
        <taxon>Cyanobacteriota</taxon>
        <taxon>Cyanophyceae</taxon>
        <taxon>Oscillatoriophycideae</taxon>
        <taxon>Oscillatoriales</taxon>
        <taxon>Microcoleaceae</taxon>
        <taxon>Lyngbya</taxon>
    </lineage>
</organism>
<keyword evidence="1" id="KW-0175">Coiled coil</keyword>
<evidence type="ECO:0000313" key="4">
    <source>
        <dbReference type="EMBL" id="ERT09801.1"/>
    </source>
</evidence>
<protein>
    <submittedName>
        <fullName evidence="4">Bacterial DNA-binding family protein</fullName>
    </submittedName>
</protein>